<reference evidence="9" key="1">
    <citation type="submission" date="2022-10" db="EMBL/GenBank/DDBJ databases">
        <title>Gaoshiqiia sediminis gen. nov., sp. nov., isolated from coastal sediment.</title>
        <authorList>
            <person name="Yu W.X."/>
            <person name="Mu D.S."/>
            <person name="Du J.Z."/>
            <person name="Liang Y.Q."/>
        </authorList>
    </citation>
    <scope>NUCLEOTIDE SEQUENCE</scope>
    <source>
        <strain evidence="9">A06</strain>
    </source>
</reference>
<organism evidence="9 10">
    <name type="scientific">Gaoshiqia sediminis</name>
    <dbReference type="NCBI Taxonomy" id="2986998"/>
    <lineage>
        <taxon>Bacteria</taxon>
        <taxon>Pseudomonadati</taxon>
        <taxon>Bacteroidota</taxon>
        <taxon>Bacteroidia</taxon>
        <taxon>Marinilabiliales</taxon>
        <taxon>Prolixibacteraceae</taxon>
        <taxon>Gaoshiqia</taxon>
    </lineage>
</organism>
<dbReference type="Pfam" id="PF13424">
    <property type="entry name" value="TPR_12"/>
    <property type="match status" value="1"/>
</dbReference>
<evidence type="ECO:0000256" key="4">
    <source>
        <dbReference type="ARBA" id="ARBA00022679"/>
    </source>
</evidence>
<dbReference type="InterPro" id="IPR019734">
    <property type="entry name" value="TPR_rpt"/>
</dbReference>
<dbReference type="InterPro" id="IPR036097">
    <property type="entry name" value="HisK_dim/P_sf"/>
</dbReference>
<keyword evidence="4" id="KW-0808">Transferase</keyword>
<dbReference type="InterPro" id="IPR003594">
    <property type="entry name" value="HATPase_dom"/>
</dbReference>
<dbReference type="Pfam" id="PF02518">
    <property type="entry name" value="HATPase_c"/>
    <property type="match status" value="1"/>
</dbReference>
<dbReference type="SMART" id="SM00387">
    <property type="entry name" value="HATPase_c"/>
    <property type="match status" value="1"/>
</dbReference>
<dbReference type="EC" id="2.7.13.3" evidence="2"/>
<dbReference type="SUPFAM" id="SSF48452">
    <property type="entry name" value="TPR-like"/>
    <property type="match status" value="2"/>
</dbReference>
<dbReference type="SUPFAM" id="SSF47384">
    <property type="entry name" value="Homodimeric domain of signal transducing histidine kinase"/>
    <property type="match status" value="1"/>
</dbReference>
<dbReference type="PANTHER" id="PTHR43711:SF31">
    <property type="entry name" value="HISTIDINE KINASE"/>
    <property type="match status" value="1"/>
</dbReference>
<dbReference type="Gene3D" id="1.10.287.130">
    <property type="match status" value="1"/>
</dbReference>
<feature type="transmembrane region" description="Helical" evidence="7">
    <location>
        <begin position="362"/>
        <end position="383"/>
    </location>
</feature>
<dbReference type="AlphaFoldDB" id="A0AA41YB11"/>
<evidence type="ECO:0000313" key="10">
    <source>
        <dbReference type="Proteomes" id="UP001163821"/>
    </source>
</evidence>
<dbReference type="GO" id="GO:0000155">
    <property type="term" value="F:phosphorelay sensor kinase activity"/>
    <property type="evidence" value="ECO:0007669"/>
    <property type="project" value="InterPro"/>
</dbReference>
<proteinExistence type="predicted"/>
<dbReference type="SMART" id="SM00388">
    <property type="entry name" value="HisKA"/>
    <property type="match status" value="1"/>
</dbReference>
<gene>
    <name evidence="9" type="ORF">N2K84_01305</name>
</gene>
<dbReference type="InterPro" id="IPR003661">
    <property type="entry name" value="HisK_dim/P_dom"/>
</dbReference>
<evidence type="ECO:0000256" key="5">
    <source>
        <dbReference type="ARBA" id="ARBA00022777"/>
    </source>
</evidence>
<dbReference type="InterPro" id="IPR050736">
    <property type="entry name" value="Sensor_HK_Regulatory"/>
</dbReference>
<dbReference type="InterPro" id="IPR004358">
    <property type="entry name" value="Sig_transdc_His_kin-like_C"/>
</dbReference>
<protein>
    <recommendedName>
        <fullName evidence="2">histidine kinase</fullName>
        <ecNumber evidence="2">2.7.13.3</ecNumber>
    </recommendedName>
</protein>
<dbReference type="SMART" id="SM00028">
    <property type="entry name" value="TPR"/>
    <property type="match status" value="6"/>
</dbReference>
<dbReference type="SUPFAM" id="SSF55874">
    <property type="entry name" value="ATPase domain of HSP90 chaperone/DNA topoisomerase II/histidine kinase"/>
    <property type="match status" value="1"/>
</dbReference>
<dbReference type="Proteomes" id="UP001163821">
    <property type="component" value="Unassembled WGS sequence"/>
</dbReference>
<comment type="catalytic activity">
    <reaction evidence="1">
        <text>ATP + protein L-histidine = ADP + protein N-phospho-L-histidine.</text>
        <dbReference type="EC" id="2.7.13.3"/>
    </reaction>
</comment>
<dbReference type="PANTHER" id="PTHR43711">
    <property type="entry name" value="TWO-COMPONENT HISTIDINE KINASE"/>
    <property type="match status" value="1"/>
</dbReference>
<evidence type="ECO:0000256" key="6">
    <source>
        <dbReference type="ARBA" id="ARBA00023012"/>
    </source>
</evidence>
<dbReference type="PRINTS" id="PR00344">
    <property type="entry name" value="BCTRLSENSOR"/>
</dbReference>
<evidence type="ECO:0000256" key="2">
    <source>
        <dbReference type="ARBA" id="ARBA00012438"/>
    </source>
</evidence>
<dbReference type="InterPro" id="IPR036890">
    <property type="entry name" value="HATPase_C_sf"/>
</dbReference>
<keyword evidence="5 9" id="KW-0418">Kinase</keyword>
<keyword evidence="7" id="KW-0472">Membrane</keyword>
<feature type="domain" description="Histidine kinase" evidence="8">
    <location>
        <begin position="424"/>
        <end position="642"/>
    </location>
</feature>
<keyword evidence="3" id="KW-0597">Phosphoprotein</keyword>
<evidence type="ECO:0000313" key="9">
    <source>
        <dbReference type="EMBL" id="MCW0481347.1"/>
    </source>
</evidence>
<dbReference type="Gene3D" id="1.25.40.10">
    <property type="entry name" value="Tetratricopeptide repeat domain"/>
    <property type="match status" value="2"/>
</dbReference>
<keyword evidence="10" id="KW-1185">Reference proteome</keyword>
<evidence type="ECO:0000256" key="7">
    <source>
        <dbReference type="SAM" id="Phobius"/>
    </source>
</evidence>
<comment type="caution">
    <text evidence="9">The sequence shown here is derived from an EMBL/GenBank/DDBJ whole genome shotgun (WGS) entry which is preliminary data.</text>
</comment>
<evidence type="ECO:0000259" key="8">
    <source>
        <dbReference type="PROSITE" id="PS50109"/>
    </source>
</evidence>
<name>A0AA41YB11_9BACT</name>
<dbReference type="Gene3D" id="3.30.565.10">
    <property type="entry name" value="Histidine kinase-like ATPase, C-terminal domain"/>
    <property type="match status" value="1"/>
</dbReference>
<keyword evidence="7" id="KW-1133">Transmembrane helix</keyword>
<dbReference type="CDD" id="cd00082">
    <property type="entry name" value="HisKA"/>
    <property type="match status" value="1"/>
</dbReference>
<evidence type="ECO:0000256" key="1">
    <source>
        <dbReference type="ARBA" id="ARBA00000085"/>
    </source>
</evidence>
<dbReference type="InterPro" id="IPR005467">
    <property type="entry name" value="His_kinase_dom"/>
</dbReference>
<dbReference type="EMBL" id="JAPAAF010000001">
    <property type="protein sequence ID" value="MCW0481347.1"/>
    <property type="molecule type" value="Genomic_DNA"/>
</dbReference>
<keyword evidence="7" id="KW-0812">Transmembrane</keyword>
<sequence length="664" mass="77136">MKQLIEINTDSALVLSRHIYSQAIEANNQAIAWEVMTDQGRIYYKLGYPDSSKLILEKVLDYSQSTGDRILSIKAHTELAKTQQKSYDFTSAVANLVQAEKLLTDSDSFDLRFFILNNLGIVHRKMKDYDNALRYFGILERNYFFQLTPEQRFFLAMNIGNVYGSLQEYTKAEEFYQKAYHELQGTDQLDNLVTITYNLGTLYYLQNRLAKAEEYILKSLTDGEKMGDPIKIERCYRVLGAINYDRGDYLNAEKYYFKSLSIAKEANNPNSILGNYRNLFFNNLMIAEETGSRERVSKGLDYFRKWDALNDSLYQVATTEKVLELEKQYETEKKNNQISLLEKENLIKEDELKIQRAQRNSLIFIASFILVILGIFVYFYYYYRRINRLLQAQSKHIFQQQIQIKQQNEQLQKSINTQNKLFSIIAHDLRSPLVSISNFSKLINFYLRDGDFKAVNDMARQMDRKNDYVLELTDNLLSWAKSQSNSLNPFWEKVSLNEIMDECFHLYEPVAADKEITLICNEQEDSVVWADRNMVKTICRNLINNAIKFTPRFGRVDVWFEVRGPVVWVFVRDTGTGMSEEQVNTLFDPDARHIQYGTEGEKSTGLGLSVCKEFVEKVGGQIRVESEPEVGSTFCFTVQLFNSSLHILSKKKREEAEAPSPSLN</sequence>
<keyword evidence="6" id="KW-0902">Two-component regulatory system</keyword>
<dbReference type="InterPro" id="IPR011990">
    <property type="entry name" value="TPR-like_helical_dom_sf"/>
</dbReference>
<dbReference type="PROSITE" id="PS50109">
    <property type="entry name" value="HIS_KIN"/>
    <property type="match status" value="1"/>
</dbReference>
<accession>A0AA41YB11</accession>
<evidence type="ECO:0000256" key="3">
    <source>
        <dbReference type="ARBA" id="ARBA00022553"/>
    </source>
</evidence>
<dbReference type="RefSeq" id="WP_282589955.1">
    <property type="nucleotide sequence ID" value="NZ_JAPAAF010000001.1"/>
</dbReference>